<keyword evidence="1" id="KW-1277">Toxin-antitoxin system</keyword>
<name>A0A4S8Q933_9ACTN</name>
<organism evidence="5 6">
    <name type="scientific">Glycomyces buryatensis</name>
    <dbReference type="NCBI Taxonomy" id="2570927"/>
    <lineage>
        <taxon>Bacteria</taxon>
        <taxon>Bacillati</taxon>
        <taxon>Actinomycetota</taxon>
        <taxon>Actinomycetes</taxon>
        <taxon>Glycomycetales</taxon>
        <taxon>Glycomycetaceae</taxon>
        <taxon>Glycomyces</taxon>
    </lineage>
</organism>
<dbReference type="NCBIfam" id="NF047751">
    <property type="entry name" value="HepT_toxin"/>
    <property type="match status" value="1"/>
</dbReference>
<dbReference type="Proteomes" id="UP000308760">
    <property type="component" value="Unassembled WGS sequence"/>
</dbReference>
<dbReference type="Gene3D" id="1.20.120.580">
    <property type="entry name" value="bsu32300-like"/>
    <property type="match status" value="1"/>
</dbReference>
<dbReference type="GO" id="GO:0004540">
    <property type="term" value="F:RNA nuclease activity"/>
    <property type="evidence" value="ECO:0007669"/>
    <property type="project" value="InterPro"/>
</dbReference>
<dbReference type="Pfam" id="PF01934">
    <property type="entry name" value="HepT-like"/>
    <property type="match status" value="1"/>
</dbReference>
<sequence>MSETQGTQAIIAKRLQLMGKLLDRLESIAPDDLEHRDPDDIVRLAVERIVTQVVDIAVSINQHLAAEHLGRAAQNYRESFELVVETGAISSDMAANLGPSTGMRNVLIHEYLETDTGMLAAAVPMAITGYRDYIRSVARFVS</sequence>
<dbReference type="InterPro" id="IPR037038">
    <property type="entry name" value="HepT-like_sf"/>
</dbReference>
<dbReference type="PANTHER" id="PTHR33397">
    <property type="entry name" value="UPF0331 PROTEIN YUTE"/>
    <property type="match status" value="1"/>
</dbReference>
<evidence type="ECO:0000313" key="5">
    <source>
        <dbReference type="EMBL" id="THV40943.1"/>
    </source>
</evidence>
<keyword evidence="2" id="KW-0540">Nuclease</keyword>
<comment type="similarity">
    <text evidence="4">Belongs to the HepT RNase toxin family.</text>
</comment>
<protein>
    <submittedName>
        <fullName evidence="5">DUF86 domain-containing protein</fullName>
    </submittedName>
</protein>
<dbReference type="InterPro" id="IPR052379">
    <property type="entry name" value="Type_VII_TA_RNase"/>
</dbReference>
<reference evidence="6" key="1">
    <citation type="submission" date="2019-04" db="EMBL/GenBank/DDBJ databases">
        <title>Nocardioides xinjiangensis sp. nov.</title>
        <authorList>
            <person name="Liu S."/>
        </authorList>
    </citation>
    <scope>NUCLEOTIDE SEQUENCE [LARGE SCALE GENOMIC DNA]</scope>
    <source>
        <strain evidence="6">18</strain>
    </source>
</reference>
<dbReference type="GO" id="GO:0016787">
    <property type="term" value="F:hydrolase activity"/>
    <property type="evidence" value="ECO:0007669"/>
    <property type="project" value="UniProtKB-KW"/>
</dbReference>
<evidence type="ECO:0000256" key="4">
    <source>
        <dbReference type="ARBA" id="ARBA00024207"/>
    </source>
</evidence>
<dbReference type="EMBL" id="STGY01000054">
    <property type="protein sequence ID" value="THV40943.1"/>
    <property type="molecule type" value="Genomic_DNA"/>
</dbReference>
<accession>A0A4S8Q933</accession>
<dbReference type="GO" id="GO:0110001">
    <property type="term" value="C:toxin-antitoxin complex"/>
    <property type="evidence" value="ECO:0007669"/>
    <property type="project" value="InterPro"/>
</dbReference>
<dbReference type="PANTHER" id="PTHR33397:SF5">
    <property type="entry name" value="RNASE YUTE-RELATED"/>
    <property type="match status" value="1"/>
</dbReference>
<comment type="caution">
    <text evidence="5">The sequence shown here is derived from an EMBL/GenBank/DDBJ whole genome shotgun (WGS) entry which is preliminary data.</text>
</comment>
<gene>
    <name evidence="5" type="ORF">FAB82_13925</name>
</gene>
<keyword evidence="6" id="KW-1185">Reference proteome</keyword>
<evidence type="ECO:0000256" key="2">
    <source>
        <dbReference type="ARBA" id="ARBA00022722"/>
    </source>
</evidence>
<dbReference type="OrthoDB" id="3734293at2"/>
<dbReference type="InterPro" id="IPR008201">
    <property type="entry name" value="HepT-like"/>
</dbReference>
<evidence type="ECO:0000256" key="1">
    <source>
        <dbReference type="ARBA" id="ARBA00022649"/>
    </source>
</evidence>
<reference evidence="5 6" key="2">
    <citation type="submission" date="2019-05" db="EMBL/GenBank/DDBJ databases">
        <title>Glycomyces buryatensis sp. nov.</title>
        <authorList>
            <person name="Nikitina E."/>
        </authorList>
    </citation>
    <scope>NUCLEOTIDE SEQUENCE [LARGE SCALE GENOMIC DNA]</scope>
    <source>
        <strain evidence="5 6">18</strain>
    </source>
</reference>
<proteinExistence type="inferred from homology"/>
<dbReference type="RefSeq" id="WP_136535139.1">
    <property type="nucleotide sequence ID" value="NZ_STGY01000054.1"/>
</dbReference>
<evidence type="ECO:0000256" key="3">
    <source>
        <dbReference type="ARBA" id="ARBA00022801"/>
    </source>
</evidence>
<dbReference type="AlphaFoldDB" id="A0A4S8Q933"/>
<evidence type="ECO:0000313" key="6">
    <source>
        <dbReference type="Proteomes" id="UP000308760"/>
    </source>
</evidence>
<keyword evidence="3" id="KW-0378">Hydrolase</keyword>